<evidence type="ECO:0000256" key="7">
    <source>
        <dbReference type="ARBA" id="ARBA00023237"/>
    </source>
</evidence>
<dbReference type="GO" id="GO:0009279">
    <property type="term" value="C:cell outer membrane"/>
    <property type="evidence" value="ECO:0007669"/>
    <property type="project" value="UniProtKB-SubCell"/>
</dbReference>
<evidence type="ECO:0000256" key="8">
    <source>
        <dbReference type="PROSITE-ProRule" id="PRU01360"/>
    </source>
</evidence>
<protein>
    <submittedName>
        <fullName evidence="13">TonB-dependent receptor</fullName>
    </submittedName>
</protein>
<dbReference type="InterPro" id="IPR012910">
    <property type="entry name" value="Plug_dom"/>
</dbReference>
<dbReference type="Proteomes" id="UP001164653">
    <property type="component" value="Chromosome"/>
</dbReference>
<dbReference type="PROSITE" id="PS52016">
    <property type="entry name" value="TONB_DEPENDENT_REC_3"/>
    <property type="match status" value="1"/>
</dbReference>
<dbReference type="Gene3D" id="2.40.170.20">
    <property type="entry name" value="TonB-dependent receptor, beta-barrel domain"/>
    <property type="match status" value="1"/>
</dbReference>
<dbReference type="InterPro" id="IPR037066">
    <property type="entry name" value="Plug_dom_sf"/>
</dbReference>
<dbReference type="KEGG" id="dpf:ON006_05910"/>
<dbReference type="InterPro" id="IPR036942">
    <property type="entry name" value="Beta-barrel_TonB_sf"/>
</dbReference>
<dbReference type="AlphaFoldDB" id="A0A9E8SN77"/>
<keyword evidence="3 8" id="KW-1134">Transmembrane beta strand</keyword>
<evidence type="ECO:0000259" key="12">
    <source>
        <dbReference type="Pfam" id="PF07715"/>
    </source>
</evidence>
<accession>A0A9E8SN77</accession>
<evidence type="ECO:0000256" key="9">
    <source>
        <dbReference type="RuleBase" id="RU003357"/>
    </source>
</evidence>
<evidence type="ECO:0000256" key="2">
    <source>
        <dbReference type="ARBA" id="ARBA00022448"/>
    </source>
</evidence>
<dbReference type="Pfam" id="PF13715">
    <property type="entry name" value="CarbopepD_reg_2"/>
    <property type="match status" value="1"/>
</dbReference>
<sequence length="1048" mass="114018">MKNCLQVLSLFRERWLNWSFGLVLVLSIQAVYAAKRADQQVIGKVSADNGEVLPGVNVTLKGSSIGTTTDTKGEYSLSVPSESSVLVFSFIGYKKQEIIVGAKTRIDVALAAENQALEEIVVIGYGTQKKSSLTGAVSSVSPKELTALPVISAEQALQGRVPGVRVVNNGSPGQTPIVRIRGIGSINYASGPLYVIDGIPAGDLNNLDPKDIESLEVLKDASSAAIYGSRASNGVIIITTKKGSKDGKLHVNLDTYFGTQSAWKKLDVLNTDQYIQYATALLGNAGIAMPGRLSDLNQPVYQGATHTFAQTHTNWQDVMFRNAPIQQHQISVSGGNSVSRFFTSAGYFDQEGIMIGTNYKRANVRLNSDHQVAKFLSIGQTLTVSYDKSRGEQGFGGGRTAVMQMIRNLPYWPVTDPTRPGGYSSPTAADGSDPDNPVRIALMDVTRNQRLKLLGSIFAEVKITSFLKYRFSFGADIVSATTTNQFPIYNDGFKSRTQYEIRDSRTTYFSPVLTNQLTFEKTFGKHLLNVTAIVDKQTFRANTLNGSGYRPNNDIDELQGVSNPSANSSLDESSLISYVGRLNYEYAGKYLLSGSIRRDGSSRFAPGNKWGTFPSLSLGWRISEEEFLKSVPQISELKIRASYGQTGFNGIGSYAWQSLVSADNSNYVFGGNKVLGSYFSSLANTQLKWESTTMTNLGIDLALFNNSVTFTAETYKRNTDGLLLQVPIPNSVGYSSSPLSNIGSMKNWGYEFQLGYSKNDGDFKWNASANLDITRNKVLSLATPSATLFSGANSDFGGFDITKTEAGHPIQSFFGWQVDGIFQNQAEISAANALDGDDKTKYQDQAAPGDIRFKDLNKDGKIDASDRAYNGSFIPKFSYGANLGGNYKGFDFTLYLQGVQGNKIYNGTKVIEQGMLRLFNAGTDVLNAWTPSNTDTDVPRAISGDPNNNSRSSDRFIESGSYMRIKNISIGYTIPTTILSALTKETITKARFYISATNLLTFTKYSGLDPEIGVNGSSTDSGTQLINGIDYGMYPQPMTLQVGLSVGF</sequence>
<dbReference type="InterPro" id="IPR023997">
    <property type="entry name" value="TonB-dep_OMP_SusC/RagA_CS"/>
</dbReference>
<dbReference type="Gene3D" id="2.170.130.10">
    <property type="entry name" value="TonB-dependent receptor, plug domain"/>
    <property type="match status" value="1"/>
</dbReference>
<dbReference type="NCBIfam" id="TIGR04057">
    <property type="entry name" value="SusC_RagA_signa"/>
    <property type="match status" value="1"/>
</dbReference>
<dbReference type="InterPro" id="IPR008969">
    <property type="entry name" value="CarboxyPept-like_regulatory"/>
</dbReference>
<name>A0A9E8SN77_9BACT</name>
<keyword evidence="6 8" id="KW-0472">Membrane</keyword>
<evidence type="ECO:0000313" key="13">
    <source>
        <dbReference type="EMBL" id="WAC13486.1"/>
    </source>
</evidence>
<evidence type="ECO:0000256" key="1">
    <source>
        <dbReference type="ARBA" id="ARBA00004571"/>
    </source>
</evidence>
<feature type="region of interest" description="Disordered" evidence="10">
    <location>
        <begin position="930"/>
        <end position="953"/>
    </location>
</feature>
<evidence type="ECO:0000256" key="4">
    <source>
        <dbReference type="ARBA" id="ARBA00022692"/>
    </source>
</evidence>
<keyword evidence="7 8" id="KW-0998">Cell outer membrane</keyword>
<dbReference type="SUPFAM" id="SSF49464">
    <property type="entry name" value="Carboxypeptidase regulatory domain-like"/>
    <property type="match status" value="1"/>
</dbReference>
<reference evidence="13" key="1">
    <citation type="submission" date="2022-11" db="EMBL/GenBank/DDBJ databases">
        <title>Dyadobacter pollutisoli sp. nov., isolated from plastic dumped soil.</title>
        <authorList>
            <person name="Kim J.M."/>
            <person name="Kim K.R."/>
            <person name="Lee J.K."/>
            <person name="Hao L."/>
            <person name="Jeon C.O."/>
        </authorList>
    </citation>
    <scope>NUCLEOTIDE SEQUENCE</scope>
    <source>
        <strain evidence="13">U1</strain>
    </source>
</reference>
<comment type="subcellular location">
    <subcellularLocation>
        <location evidence="1 8">Cell outer membrane</location>
        <topology evidence="1 8">Multi-pass membrane protein</topology>
    </subcellularLocation>
</comment>
<dbReference type="Pfam" id="PF07715">
    <property type="entry name" value="Plug"/>
    <property type="match status" value="1"/>
</dbReference>
<gene>
    <name evidence="13" type="ORF">ON006_05910</name>
</gene>
<dbReference type="Pfam" id="PF00593">
    <property type="entry name" value="TonB_dep_Rec_b-barrel"/>
    <property type="match status" value="1"/>
</dbReference>
<dbReference type="InterPro" id="IPR000531">
    <property type="entry name" value="Beta-barrel_TonB"/>
</dbReference>
<keyword evidence="5 9" id="KW-0798">TonB box</keyword>
<dbReference type="EMBL" id="CP112998">
    <property type="protein sequence ID" value="WAC13486.1"/>
    <property type="molecule type" value="Genomic_DNA"/>
</dbReference>
<proteinExistence type="inferred from homology"/>
<comment type="similarity">
    <text evidence="8 9">Belongs to the TonB-dependent receptor family.</text>
</comment>
<dbReference type="RefSeq" id="WP_244819404.1">
    <property type="nucleotide sequence ID" value="NZ_CP112998.1"/>
</dbReference>
<keyword evidence="2 8" id="KW-0813">Transport</keyword>
<dbReference type="FunFam" id="2.170.130.10:FF:000008">
    <property type="entry name" value="SusC/RagA family TonB-linked outer membrane protein"/>
    <property type="match status" value="1"/>
</dbReference>
<feature type="domain" description="TonB-dependent receptor-like beta-barrel" evidence="11">
    <location>
        <begin position="443"/>
        <end position="999"/>
    </location>
</feature>
<dbReference type="InterPro" id="IPR039426">
    <property type="entry name" value="TonB-dep_rcpt-like"/>
</dbReference>
<keyword evidence="13" id="KW-0675">Receptor</keyword>
<evidence type="ECO:0000259" key="11">
    <source>
        <dbReference type="Pfam" id="PF00593"/>
    </source>
</evidence>
<dbReference type="InterPro" id="IPR023996">
    <property type="entry name" value="TonB-dep_OMP_SusC/RagA"/>
</dbReference>
<dbReference type="SUPFAM" id="SSF56935">
    <property type="entry name" value="Porins"/>
    <property type="match status" value="1"/>
</dbReference>
<evidence type="ECO:0000256" key="5">
    <source>
        <dbReference type="ARBA" id="ARBA00023077"/>
    </source>
</evidence>
<evidence type="ECO:0000313" key="14">
    <source>
        <dbReference type="Proteomes" id="UP001164653"/>
    </source>
</evidence>
<evidence type="ECO:0000256" key="3">
    <source>
        <dbReference type="ARBA" id="ARBA00022452"/>
    </source>
</evidence>
<organism evidence="13 14">
    <name type="scientific">Dyadobacter pollutisoli</name>
    <dbReference type="NCBI Taxonomy" id="2910158"/>
    <lineage>
        <taxon>Bacteria</taxon>
        <taxon>Pseudomonadati</taxon>
        <taxon>Bacteroidota</taxon>
        <taxon>Cytophagia</taxon>
        <taxon>Cytophagales</taxon>
        <taxon>Spirosomataceae</taxon>
        <taxon>Dyadobacter</taxon>
    </lineage>
</organism>
<dbReference type="Gene3D" id="2.60.40.1120">
    <property type="entry name" value="Carboxypeptidase-like, regulatory domain"/>
    <property type="match status" value="1"/>
</dbReference>
<keyword evidence="14" id="KW-1185">Reference proteome</keyword>
<feature type="domain" description="TonB-dependent receptor plug" evidence="12">
    <location>
        <begin position="130"/>
        <end position="235"/>
    </location>
</feature>
<dbReference type="NCBIfam" id="TIGR04056">
    <property type="entry name" value="OMP_RagA_SusC"/>
    <property type="match status" value="1"/>
</dbReference>
<keyword evidence="4 8" id="KW-0812">Transmembrane</keyword>
<evidence type="ECO:0000256" key="6">
    <source>
        <dbReference type="ARBA" id="ARBA00023136"/>
    </source>
</evidence>
<evidence type="ECO:0000256" key="10">
    <source>
        <dbReference type="SAM" id="MobiDB-lite"/>
    </source>
</evidence>